<comment type="caution">
    <text evidence="3">The sequence shown here is derived from an EMBL/GenBank/DDBJ whole genome shotgun (WGS) entry which is preliminary data.</text>
</comment>
<sequence>MSNGMKKKSSKVIDRYLMDIGVDKEEMKRILRNHRLKSLAKEDQGLVHWEEWCEEQGWDIMPTLDTLLQFSEGFIVPMEEKSKRRLSIDPTAEPLCGTKSFILPLMRLRKRLLQEEEQQDQQIQRMQLGRNEVLEVLEGGDAEYSDLEEPRGPTATGSNGLDHNHEKFTVQGRGPSLLKETPSVTGIQSGAASSSTVKTTDPQKARDQEKPLQKETWDTFVHSDSDPSYLEDVVHAVGVADGRSQRSSFKAEEFQLLKKGSGGKRKRMVNAPVYPLHHEVLTVEDALQEWRYGFRGGPAIQDLNGRYGVHWRRPTDWSAYTARTAVVKEYTVLVKEEGYTSEQAIAKLNIEQGPSSLGTLRLRITARRNAGGKKKHTDIQELHEDAADDAFNPLRDDDEGFTEDDDSADETYTANNRKKIAPALEEDAAEPFPFPIRHLNSISDIWQEWVKGWEGEESFESLMQTHGKIWGKKQFWNEHNNYFYSRWRIVSTIKEAFQTGAVATTTEAIQAMEKAREFNNTSASEFILSPGFKDLTVQWREKGRKESSYNDA</sequence>
<gene>
    <name evidence="3" type="ORF">EMPS_03868</name>
</gene>
<feature type="domain" description="Transcription activator GCR1-like" evidence="2">
    <location>
        <begin position="274"/>
        <end position="348"/>
    </location>
</feature>
<dbReference type="GO" id="GO:0060963">
    <property type="term" value="P:positive regulation of ribosomal protein gene transcription by RNA polymerase II"/>
    <property type="evidence" value="ECO:0007669"/>
    <property type="project" value="TreeGrafter"/>
</dbReference>
<feature type="compositionally biased region" description="Acidic residues" evidence="1">
    <location>
        <begin position="396"/>
        <end position="409"/>
    </location>
</feature>
<reference evidence="3" key="1">
    <citation type="submission" date="2021-11" db="EMBL/GenBank/DDBJ databases">
        <authorList>
            <person name="Herlambang A."/>
            <person name="Guo Y."/>
            <person name="Takashima Y."/>
            <person name="Nishizawa T."/>
        </authorList>
    </citation>
    <scope>NUCLEOTIDE SEQUENCE</scope>
    <source>
        <strain evidence="3">E1425</strain>
    </source>
</reference>
<protein>
    <recommendedName>
        <fullName evidence="2">Transcription activator GCR1-like domain-containing protein</fullName>
    </recommendedName>
</protein>
<evidence type="ECO:0000256" key="1">
    <source>
        <dbReference type="SAM" id="MobiDB-lite"/>
    </source>
</evidence>
<dbReference type="Proteomes" id="UP000827284">
    <property type="component" value="Unassembled WGS sequence"/>
</dbReference>
<feature type="domain" description="Transcription activator GCR1-like" evidence="2">
    <location>
        <begin position="437"/>
        <end position="516"/>
    </location>
</feature>
<proteinExistence type="predicted"/>
<feature type="compositionally biased region" description="Basic and acidic residues" evidence="1">
    <location>
        <begin position="201"/>
        <end position="217"/>
    </location>
</feature>
<feature type="region of interest" description="Disordered" evidence="1">
    <location>
        <begin position="142"/>
        <end position="217"/>
    </location>
</feature>
<dbReference type="AlphaFoldDB" id="A0A9P3H823"/>
<feature type="compositionally biased region" description="Polar residues" evidence="1">
    <location>
        <begin position="182"/>
        <end position="200"/>
    </location>
</feature>
<dbReference type="PANTHER" id="PTHR37784:SF4">
    <property type="entry name" value="TRANSCRIPTION FACTOR-LIKE PROTEIN EUC1"/>
    <property type="match status" value="1"/>
</dbReference>
<evidence type="ECO:0000313" key="3">
    <source>
        <dbReference type="EMBL" id="GJJ71518.1"/>
    </source>
</evidence>
<accession>A0A9P3H823</accession>
<dbReference type="GO" id="GO:0000978">
    <property type="term" value="F:RNA polymerase II cis-regulatory region sequence-specific DNA binding"/>
    <property type="evidence" value="ECO:0007669"/>
    <property type="project" value="TreeGrafter"/>
</dbReference>
<dbReference type="EMBL" id="BQFW01000005">
    <property type="protein sequence ID" value="GJJ71518.1"/>
    <property type="molecule type" value="Genomic_DNA"/>
</dbReference>
<dbReference type="InterPro" id="IPR022210">
    <property type="entry name" value="TF_GCR1-like"/>
</dbReference>
<dbReference type="OrthoDB" id="428577at2759"/>
<evidence type="ECO:0000259" key="2">
    <source>
        <dbReference type="Pfam" id="PF12550"/>
    </source>
</evidence>
<evidence type="ECO:0000313" key="4">
    <source>
        <dbReference type="Proteomes" id="UP000827284"/>
    </source>
</evidence>
<dbReference type="Pfam" id="PF12550">
    <property type="entry name" value="GCR1_C"/>
    <property type="match status" value="2"/>
</dbReference>
<dbReference type="GO" id="GO:0000981">
    <property type="term" value="F:DNA-binding transcription factor activity, RNA polymerase II-specific"/>
    <property type="evidence" value="ECO:0007669"/>
    <property type="project" value="TreeGrafter"/>
</dbReference>
<dbReference type="PANTHER" id="PTHR37784">
    <property type="entry name" value="PROTEIN MSN1"/>
    <property type="match status" value="1"/>
</dbReference>
<dbReference type="InterPro" id="IPR052146">
    <property type="entry name" value="HOT1"/>
</dbReference>
<organism evidence="3 4">
    <name type="scientific">Entomortierella parvispora</name>
    <dbReference type="NCBI Taxonomy" id="205924"/>
    <lineage>
        <taxon>Eukaryota</taxon>
        <taxon>Fungi</taxon>
        <taxon>Fungi incertae sedis</taxon>
        <taxon>Mucoromycota</taxon>
        <taxon>Mortierellomycotina</taxon>
        <taxon>Mortierellomycetes</taxon>
        <taxon>Mortierellales</taxon>
        <taxon>Mortierellaceae</taxon>
        <taxon>Entomortierella</taxon>
    </lineage>
</organism>
<keyword evidence="4" id="KW-1185">Reference proteome</keyword>
<reference evidence="3" key="2">
    <citation type="journal article" date="2022" name="Microbiol. Resour. Announc.">
        <title>Whole-Genome Sequence of Entomortierella parvispora E1425, a Mucoromycotan Fungus Associated with Burkholderiaceae-Related Endosymbiotic Bacteria.</title>
        <authorList>
            <person name="Herlambang A."/>
            <person name="Guo Y."/>
            <person name="Takashima Y."/>
            <person name="Narisawa K."/>
            <person name="Ohta H."/>
            <person name="Nishizawa T."/>
        </authorList>
    </citation>
    <scope>NUCLEOTIDE SEQUENCE</scope>
    <source>
        <strain evidence="3">E1425</strain>
    </source>
</reference>
<name>A0A9P3H823_9FUNG</name>
<feature type="region of interest" description="Disordered" evidence="1">
    <location>
        <begin position="390"/>
        <end position="409"/>
    </location>
</feature>